<dbReference type="RefSeq" id="WP_187740342.1">
    <property type="nucleotide sequence ID" value="NZ_CP060825.1"/>
</dbReference>
<keyword evidence="3" id="KW-0430">Lectin</keyword>
<reference evidence="3 4" key="1">
    <citation type="submission" date="2020-08" db="EMBL/GenBank/DDBJ databases">
        <title>A novel species.</title>
        <authorList>
            <person name="Gao J."/>
        </authorList>
    </citation>
    <scope>NUCLEOTIDE SEQUENCE [LARGE SCALE GENOMIC DNA]</scope>
    <source>
        <strain evidence="3 4">CRPJ-33</strain>
    </source>
</reference>
<dbReference type="AlphaFoldDB" id="A0A7H0HRL0"/>
<dbReference type="EMBL" id="CP060825">
    <property type="protein sequence ID" value="QNP63176.1"/>
    <property type="molecule type" value="Genomic_DNA"/>
</dbReference>
<dbReference type="Pfam" id="PF00652">
    <property type="entry name" value="Ricin_B_lectin"/>
    <property type="match status" value="1"/>
</dbReference>
<evidence type="ECO:0000256" key="1">
    <source>
        <dbReference type="SAM" id="MobiDB-lite"/>
    </source>
</evidence>
<keyword evidence="4" id="KW-1185">Reference proteome</keyword>
<feature type="region of interest" description="Disordered" evidence="1">
    <location>
        <begin position="264"/>
        <end position="302"/>
    </location>
</feature>
<evidence type="ECO:0000313" key="3">
    <source>
        <dbReference type="EMBL" id="QNP63176.1"/>
    </source>
</evidence>
<organism evidence="3 4">
    <name type="scientific">Streptomyces genisteinicus</name>
    <dbReference type="NCBI Taxonomy" id="2768068"/>
    <lineage>
        <taxon>Bacteria</taxon>
        <taxon>Bacillati</taxon>
        <taxon>Actinomycetota</taxon>
        <taxon>Actinomycetes</taxon>
        <taxon>Kitasatosporales</taxon>
        <taxon>Streptomycetaceae</taxon>
        <taxon>Streptomyces</taxon>
    </lineage>
</organism>
<feature type="domain" description="Ricin B lectin" evidence="2">
    <location>
        <begin position="393"/>
        <end position="524"/>
    </location>
</feature>
<accession>A0A7H0HRL0</accession>
<gene>
    <name evidence="3" type="ORF">IAG43_09650</name>
</gene>
<dbReference type="SMART" id="SM00458">
    <property type="entry name" value="RICIN"/>
    <property type="match status" value="1"/>
</dbReference>
<feature type="region of interest" description="Disordered" evidence="1">
    <location>
        <begin position="515"/>
        <end position="602"/>
    </location>
</feature>
<feature type="region of interest" description="Disordered" evidence="1">
    <location>
        <begin position="346"/>
        <end position="394"/>
    </location>
</feature>
<dbReference type="Proteomes" id="UP000516230">
    <property type="component" value="Chromosome"/>
</dbReference>
<dbReference type="Gene3D" id="2.80.10.50">
    <property type="match status" value="1"/>
</dbReference>
<evidence type="ECO:0000259" key="2">
    <source>
        <dbReference type="SMART" id="SM00458"/>
    </source>
</evidence>
<name>A0A7H0HRL0_9ACTN</name>
<feature type="compositionally biased region" description="Low complexity" evidence="1">
    <location>
        <begin position="592"/>
        <end position="602"/>
    </location>
</feature>
<proteinExistence type="predicted"/>
<feature type="region of interest" description="Disordered" evidence="1">
    <location>
        <begin position="1"/>
        <end position="24"/>
    </location>
</feature>
<dbReference type="PROSITE" id="PS50231">
    <property type="entry name" value="RICIN_B_LECTIN"/>
    <property type="match status" value="1"/>
</dbReference>
<dbReference type="KEGG" id="sgj:IAG43_09650"/>
<dbReference type="GO" id="GO:0030246">
    <property type="term" value="F:carbohydrate binding"/>
    <property type="evidence" value="ECO:0007669"/>
    <property type="project" value="UniProtKB-KW"/>
</dbReference>
<dbReference type="InterPro" id="IPR000772">
    <property type="entry name" value="Ricin_B_lectin"/>
</dbReference>
<dbReference type="InterPro" id="IPR035992">
    <property type="entry name" value="Ricin_B-like_lectins"/>
</dbReference>
<dbReference type="SUPFAM" id="SSF50370">
    <property type="entry name" value="Ricin B-like lectins"/>
    <property type="match status" value="1"/>
</dbReference>
<evidence type="ECO:0000313" key="4">
    <source>
        <dbReference type="Proteomes" id="UP000516230"/>
    </source>
</evidence>
<sequence length="602" mass="61783">MQHPSTPGSVPSPPAGQVTGSSDEELAAALRTDDTARPARPVAGLLARHWQPLFDYAAACAPSARTASMLATAAFAQVLDALARNGVTGAVRPHLLVTARHIARSWAADPDVTTALPGLTIPGPPAENRQLVARAFHAMPMVPQVLLWHAETEAEGISVPAGLLGIDPRLASEQLGQAREQFRQTCVRTHREHAPTRECRHYNRLLDISLRRGGELIPDIQVHLSECRYCRDAADQLDQTGGRLGVLLAEGLLGGAAAPYLASRPGRRRQARLRAGGENRSDGPGPAGRGRHSRSGRARAALPDLVLRGRRAAAERTIPTALGIGAAVAVTGLLVAGLATALWPDDEPDHAGPAAPGGTVTGSARPAPGAGDPSAGTPSAPLPSTTSAGHPAGPVTLSLRNVEADLCVDFAGGDARADADILMAACSAAPSQRWVYETDGRLRSALAPGLCLDSRGLDGIVVAGSCTGRAAPDGTDVRYDLTITGQIVPRWNEGLAVVPVSPDAGAPVTVRVRDDSPAQLWATTATGRPDAGPLRGGDDSAPDATEVDGPLPGEVSCAPEACDPPPVTGGQATPSSAAGPSPRPSREAVLHAAVAPVPAGRV</sequence>
<protein>
    <submittedName>
        <fullName evidence="3">Ricin-type beta-trefoil lectin domain protein</fullName>
    </submittedName>
</protein>